<keyword evidence="2" id="KW-1185">Reference proteome</keyword>
<comment type="caution">
    <text evidence="1">The sequence shown here is derived from an EMBL/GenBank/DDBJ whole genome shotgun (WGS) entry which is preliminary data.</text>
</comment>
<accession>A0ABT1W8J0</accession>
<evidence type="ECO:0000313" key="2">
    <source>
        <dbReference type="Proteomes" id="UP001524587"/>
    </source>
</evidence>
<sequence length="246" mass="27516">MNVYRVDADLAYGTLVFAHSPKTQSGEEAQLRIWNKEFSDWDHHCETVGWLAPPIGYGTRNQARALPLDAVRLALGPEHNLLLSARARALLSPLLLPNGRFLPVRWEGHDYAIFECTALADVADPGGIEGERSEYRPGCWTRVDRWSFHPDRLATAPAIFTVPQDPFIRMCTDVFRDAVAAHDLLGFAFKPLWSEADGGVLIDNSPGQFMGEAGRQMAIAAKERRRAMLAILKARERQARIKPQQS</sequence>
<proteinExistence type="predicted"/>
<organism evidence="1 2">
    <name type="scientific">Endosaccharibacter trunci</name>
    <dbReference type="NCBI Taxonomy" id="2812733"/>
    <lineage>
        <taxon>Bacteria</taxon>
        <taxon>Pseudomonadati</taxon>
        <taxon>Pseudomonadota</taxon>
        <taxon>Alphaproteobacteria</taxon>
        <taxon>Acetobacterales</taxon>
        <taxon>Acetobacteraceae</taxon>
        <taxon>Endosaccharibacter</taxon>
    </lineage>
</organism>
<protein>
    <submittedName>
        <fullName evidence="1">Uncharacterized protein</fullName>
    </submittedName>
</protein>
<reference evidence="1 2" key="1">
    <citation type="submission" date="2022-06" db="EMBL/GenBank/DDBJ databases">
        <title>Endosaccharibacter gen. nov., sp. nov., endophytic bacteria isolated from sugarcane.</title>
        <authorList>
            <person name="Pitiwittayakul N."/>
            <person name="Yukphan P."/>
            <person name="Charoenyingcharoen P."/>
            <person name="Tanasupawat S."/>
        </authorList>
    </citation>
    <scope>NUCLEOTIDE SEQUENCE [LARGE SCALE GENOMIC DNA]</scope>
    <source>
        <strain evidence="1 2">KSS8</strain>
    </source>
</reference>
<dbReference type="RefSeq" id="WP_422864179.1">
    <property type="nucleotide sequence ID" value="NZ_JAMSKV010000007.1"/>
</dbReference>
<evidence type="ECO:0000313" key="1">
    <source>
        <dbReference type="EMBL" id="MCQ8278700.1"/>
    </source>
</evidence>
<dbReference type="Proteomes" id="UP001524587">
    <property type="component" value="Unassembled WGS sequence"/>
</dbReference>
<dbReference type="EMBL" id="JAMSKV010000007">
    <property type="protein sequence ID" value="MCQ8278700.1"/>
    <property type="molecule type" value="Genomic_DNA"/>
</dbReference>
<gene>
    <name evidence="1" type="ORF">NFI95_09570</name>
</gene>
<name>A0ABT1W8J0_9PROT</name>